<feature type="binding site" evidence="7">
    <location>
        <position position="92"/>
    </location>
    <ligand>
        <name>shikimate</name>
        <dbReference type="ChEBI" id="CHEBI:36208"/>
    </ligand>
</feature>
<comment type="catalytic activity">
    <reaction evidence="7">
        <text>shikimate + NADP(+) = 3-dehydroshikimate + NADPH + H(+)</text>
        <dbReference type="Rhea" id="RHEA:17737"/>
        <dbReference type="ChEBI" id="CHEBI:15378"/>
        <dbReference type="ChEBI" id="CHEBI:16630"/>
        <dbReference type="ChEBI" id="CHEBI:36208"/>
        <dbReference type="ChEBI" id="CHEBI:57783"/>
        <dbReference type="ChEBI" id="CHEBI:58349"/>
        <dbReference type="EC" id="1.1.1.25"/>
    </reaction>
</comment>
<dbReference type="GO" id="GO:0009423">
    <property type="term" value="P:chorismate biosynthetic process"/>
    <property type="evidence" value="ECO:0007669"/>
    <property type="project" value="UniProtKB-UniRule"/>
</dbReference>
<dbReference type="GO" id="GO:0004764">
    <property type="term" value="F:shikimate 3-dehydrogenase (NADP+) activity"/>
    <property type="evidence" value="ECO:0007669"/>
    <property type="project" value="UniProtKB-UniRule"/>
</dbReference>
<evidence type="ECO:0000313" key="11">
    <source>
        <dbReference type="Proteomes" id="UP000297986"/>
    </source>
</evidence>
<protein>
    <recommendedName>
        <fullName evidence="2 7">Shikimate dehydrogenase (NADP(+))</fullName>
        <shortName evidence="7">SDH</shortName>
        <ecNumber evidence="2 7">1.1.1.25</ecNumber>
    </recommendedName>
</protein>
<dbReference type="SUPFAM" id="SSF51735">
    <property type="entry name" value="NAD(P)-binding Rossmann-fold domains"/>
    <property type="match status" value="1"/>
</dbReference>
<evidence type="ECO:0000256" key="5">
    <source>
        <dbReference type="ARBA" id="ARBA00023002"/>
    </source>
</evidence>
<dbReference type="AlphaFoldDB" id="A0A4Z1DZR4"/>
<evidence type="ECO:0000256" key="3">
    <source>
        <dbReference type="ARBA" id="ARBA00022605"/>
    </source>
</evidence>
<evidence type="ECO:0000256" key="6">
    <source>
        <dbReference type="ARBA" id="ARBA00023141"/>
    </source>
</evidence>
<accession>A0A4Z1DZR4</accession>
<name>A0A4Z1DZR4_9STRE</name>
<dbReference type="GO" id="GO:0009073">
    <property type="term" value="P:aromatic amino acid family biosynthetic process"/>
    <property type="evidence" value="ECO:0007669"/>
    <property type="project" value="UniProtKB-KW"/>
</dbReference>
<comment type="caution">
    <text evidence="10">The sequence shown here is derived from an EMBL/GenBank/DDBJ whole genome shotgun (WGS) entry which is preliminary data.</text>
</comment>
<reference evidence="10 11" key="1">
    <citation type="submission" date="2019-04" db="EMBL/GenBank/DDBJ databases">
        <title>Genome sequencing of Streptococcus rubneri DSM 26920(T).</title>
        <authorList>
            <person name="Kook J.-K."/>
            <person name="Park S.-N."/>
            <person name="Lim Y.K."/>
        </authorList>
    </citation>
    <scope>NUCLEOTIDE SEQUENCE [LARGE SCALE GENOMIC DNA]</scope>
    <source>
        <strain evidence="10 11">DSM 26920</strain>
    </source>
</reference>
<organism evidence="10 11">
    <name type="scientific">Streptococcus rubneri</name>
    <dbReference type="NCBI Taxonomy" id="1234680"/>
    <lineage>
        <taxon>Bacteria</taxon>
        <taxon>Bacillati</taxon>
        <taxon>Bacillota</taxon>
        <taxon>Bacilli</taxon>
        <taxon>Lactobacillales</taxon>
        <taxon>Streptococcaceae</taxon>
        <taxon>Streptococcus</taxon>
    </lineage>
</organism>
<feature type="binding site" evidence="7">
    <location>
        <position position="67"/>
    </location>
    <ligand>
        <name>shikimate</name>
        <dbReference type="ChEBI" id="CHEBI:36208"/>
    </ligand>
</feature>
<dbReference type="HAMAP" id="MF_00222">
    <property type="entry name" value="Shikimate_DH_AroE"/>
    <property type="match status" value="1"/>
</dbReference>
<feature type="binding site" evidence="7">
    <location>
        <position position="251"/>
    </location>
    <ligand>
        <name>NADP(+)</name>
        <dbReference type="ChEBI" id="CHEBI:58349"/>
    </ligand>
</feature>
<evidence type="ECO:0000259" key="9">
    <source>
        <dbReference type="Pfam" id="PF18317"/>
    </source>
</evidence>
<comment type="caution">
    <text evidence="7">Lacks conserved residue(s) required for the propagation of feature annotation.</text>
</comment>
<dbReference type="InterPro" id="IPR046346">
    <property type="entry name" value="Aminoacid_DH-like_N_sf"/>
</dbReference>
<evidence type="ECO:0000256" key="4">
    <source>
        <dbReference type="ARBA" id="ARBA00022857"/>
    </source>
</evidence>
<feature type="binding site" evidence="7">
    <location>
        <position position="107"/>
    </location>
    <ligand>
        <name>shikimate</name>
        <dbReference type="ChEBI" id="CHEBI:36208"/>
    </ligand>
</feature>
<dbReference type="Pfam" id="PF18317">
    <property type="entry name" value="SDH_C"/>
    <property type="match status" value="1"/>
</dbReference>
<feature type="binding site" evidence="7">
    <location>
        <begin position="130"/>
        <end position="134"/>
    </location>
    <ligand>
        <name>NADP(+)</name>
        <dbReference type="ChEBI" id="CHEBI:58349"/>
    </ligand>
</feature>
<feature type="domain" description="SDH C-terminal" evidence="9">
    <location>
        <begin position="251"/>
        <end position="281"/>
    </location>
</feature>
<feature type="binding site" evidence="7">
    <location>
        <position position="258"/>
    </location>
    <ligand>
        <name>shikimate</name>
        <dbReference type="ChEBI" id="CHEBI:36208"/>
    </ligand>
</feature>
<evidence type="ECO:0000313" key="10">
    <source>
        <dbReference type="EMBL" id="TGN92108.1"/>
    </source>
</evidence>
<dbReference type="SUPFAM" id="SSF53223">
    <property type="entry name" value="Aminoacid dehydrogenase-like, N-terminal domain"/>
    <property type="match status" value="1"/>
</dbReference>
<comment type="function">
    <text evidence="7">Involved in the biosynthesis of the chorismate, which leads to the biosynthesis of aromatic amino acids. Catalyzes the reversible NADPH linked reduction of 3-dehydroshikimate (DHSA) to yield shikimate (SA).</text>
</comment>
<gene>
    <name evidence="7 10" type="primary">aroE</name>
    <name evidence="10" type="ORF">E5S68_03985</name>
</gene>
<dbReference type="PANTHER" id="PTHR21089">
    <property type="entry name" value="SHIKIMATE DEHYDROGENASE"/>
    <property type="match status" value="1"/>
</dbReference>
<dbReference type="PANTHER" id="PTHR21089:SF1">
    <property type="entry name" value="BIFUNCTIONAL 3-DEHYDROQUINATE DEHYDRATASE_SHIKIMATE DEHYDROGENASE, CHLOROPLASTIC"/>
    <property type="match status" value="1"/>
</dbReference>
<comment type="subunit">
    <text evidence="7">Homodimer.</text>
</comment>
<dbReference type="Pfam" id="PF08501">
    <property type="entry name" value="Shikimate_dh_N"/>
    <property type="match status" value="1"/>
</dbReference>
<dbReference type="EC" id="1.1.1.25" evidence="2 7"/>
<evidence type="ECO:0000259" key="8">
    <source>
        <dbReference type="Pfam" id="PF08501"/>
    </source>
</evidence>
<dbReference type="InterPro" id="IPR011342">
    <property type="entry name" value="Shikimate_DH"/>
</dbReference>
<comment type="similarity">
    <text evidence="7">Belongs to the shikimate dehydrogenase family.</text>
</comment>
<dbReference type="RefSeq" id="WP_135782437.1">
    <property type="nucleotide sequence ID" value="NZ_MRXY01000007.1"/>
</dbReference>
<dbReference type="Gene3D" id="3.40.50.720">
    <property type="entry name" value="NAD(P)-binding Rossmann-like Domain"/>
    <property type="match status" value="1"/>
</dbReference>
<feature type="binding site" evidence="7">
    <location>
        <begin position="20"/>
        <end position="22"/>
    </location>
    <ligand>
        <name>shikimate</name>
        <dbReference type="ChEBI" id="CHEBI:36208"/>
    </ligand>
</feature>
<dbReference type="InterPro" id="IPR013708">
    <property type="entry name" value="Shikimate_DH-bd_N"/>
</dbReference>
<dbReference type="InterPro" id="IPR041121">
    <property type="entry name" value="SDH_C"/>
</dbReference>
<dbReference type="NCBIfam" id="TIGR00507">
    <property type="entry name" value="aroE"/>
    <property type="match status" value="1"/>
</dbReference>
<evidence type="ECO:0000256" key="2">
    <source>
        <dbReference type="ARBA" id="ARBA00012962"/>
    </source>
</evidence>
<dbReference type="InterPro" id="IPR022893">
    <property type="entry name" value="Shikimate_DH_fam"/>
</dbReference>
<feature type="domain" description="Shikimate dehydrogenase substrate binding N-terminal" evidence="8">
    <location>
        <begin position="12"/>
        <end position="94"/>
    </location>
</feature>
<feature type="binding site" evidence="7">
    <location>
        <position position="230"/>
    </location>
    <ligand>
        <name>shikimate</name>
        <dbReference type="ChEBI" id="CHEBI:36208"/>
    </ligand>
</feature>
<proteinExistence type="inferred from homology"/>
<dbReference type="GO" id="GO:0019632">
    <property type="term" value="P:shikimate metabolic process"/>
    <property type="evidence" value="ECO:0007669"/>
    <property type="project" value="InterPro"/>
</dbReference>
<dbReference type="OrthoDB" id="9792692at2"/>
<comment type="pathway">
    <text evidence="1 7">Metabolic intermediate biosynthesis; chorismate biosynthesis; chorismate from D-erythrose 4-phosphate and phosphoenolpyruvate: step 4/7.</text>
</comment>
<sequence length="301" mass="32986">MEIDGYTRMAAVIANPIRHSISPFIHNQAYQLTATNAVYLAWEVEEEQVEPSLQQLRVLDMLGANISMPYKKKVLPFLDQVDGSAQLIGSVNTIVQKDGCLTGYNTDGLGFLKSLPKTFSIKNKKLVLLGAGGAATAIVVEAIRQGVGEIHLFVRPESLTKYQAIFSPLSQALAFSIVLHDLSSRDQLNATIEGTGLLINATGLGMDGATLPIPKDFNFPKGCLVADLAYFPAKTPFLQLAEEQGVSCLNGLGMLFYQAELAFELMTSTKFPEEEVWQALKSNFPNYVLENDVRKQKNLVK</sequence>
<dbReference type="EMBL" id="SRRP01000001">
    <property type="protein sequence ID" value="TGN92108.1"/>
    <property type="molecule type" value="Genomic_DNA"/>
</dbReference>
<keyword evidence="11" id="KW-1185">Reference proteome</keyword>
<dbReference type="Proteomes" id="UP000297986">
    <property type="component" value="Unassembled WGS sequence"/>
</dbReference>
<dbReference type="CDD" id="cd01065">
    <property type="entry name" value="NAD_bind_Shikimate_DH"/>
    <property type="match status" value="1"/>
</dbReference>
<keyword evidence="6 7" id="KW-0057">Aromatic amino acid biosynthesis</keyword>
<dbReference type="InterPro" id="IPR036291">
    <property type="entry name" value="NAD(P)-bd_dom_sf"/>
</dbReference>
<evidence type="ECO:0000256" key="7">
    <source>
        <dbReference type="HAMAP-Rule" id="MF_00222"/>
    </source>
</evidence>
<keyword evidence="3 7" id="KW-0028">Amino-acid biosynthesis</keyword>
<dbReference type="GO" id="GO:0050661">
    <property type="term" value="F:NADP binding"/>
    <property type="evidence" value="ECO:0007669"/>
    <property type="project" value="InterPro"/>
</dbReference>
<dbReference type="Gene3D" id="3.40.50.10860">
    <property type="entry name" value="Leucine Dehydrogenase, chain A, domain 1"/>
    <property type="match status" value="1"/>
</dbReference>
<evidence type="ECO:0000256" key="1">
    <source>
        <dbReference type="ARBA" id="ARBA00004871"/>
    </source>
</evidence>
<feature type="binding site" evidence="7">
    <location>
        <position position="228"/>
    </location>
    <ligand>
        <name>NADP(+)</name>
        <dbReference type="ChEBI" id="CHEBI:58349"/>
    </ligand>
</feature>
<keyword evidence="5 7" id="KW-0560">Oxidoreductase</keyword>
<keyword evidence="4 7" id="KW-0521">NADP</keyword>
<dbReference type="GO" id="GO:0008652">
    <property type="term" value="P:amino acid biosynthetic process"/>
    <property type="evidence" value="ECO:0007669"/>
    <property type="project" value="UniProtKB-KW"/>
</dbReference>
<dbReference type="UniPathway" id="UPA00053">
    <property type="reaction ID" value="UER00087"/>
</dbReference>
<feature type="active site" description="Proton acceptor" evidence="7">
    <location>
        <position position="71"/>
    </location>
</feature>